<name>A0A517M6M0_9BACT</name>
<feature type="transmembrane region" description="Helical" evidence="1">
    <location>
        <begin position="428"/>
        <end position="449"/>
    </location>
</feature>
<feature type="transmembrane region" description="Helical" evidence="1">
    <location>
        <begin position="502"/>
        <end position="523"/>
    </location>
</feature>
<keyword evidence="1" id="KW-0472">Membrane</keyword>
<dbReference type="Proteomes" id="UP000319557">
    <property type="component" value="Chromosome"/>
</dbReference>
<feature type="transmembrane region" description="Helical" evidence="1">
    <location>
        <begin position="23"/>
        <end position="44"/>
    </location>
</feature>
<dbReference type="KEGG" id="ruv:EC9_47450"/>
<feature type="transmembrane region" description="Helical" evidence="1">
    <location>
        <begin position="342"/>
        <end position="364"/>
    </location>
</feature>
<organism evidence="2 3">
    <name type="scientific">Rosistilla ulvae</name>
    <dbReference type="NCBI Taxonomy" id="1930277"/>
    <lineage>
        <taxon>Bacteria</taxon>
        <taxon>Pseudomonadati</taxon>
        <taxon>Planctomycetota</taxon>
        <taxon>Planctomycetia</taxon>
        <taxon>Pirellulales</taxon>
        <taxon>Pirellulaceae</taxon>
        <taxon>Rosistilla</taxon>
    </lineage>
</organism>
<accession>A0A517M6M0</accession>
<proteinExistence type="predicted"/>
<feature type="transmembrane region" description="Helical" evidence="1">
    <location>
        <begin position="302"/>
        <end position="321"/>
    </location>
</feature>
<dbReference type="RefSeq" id="WP_145348336.1">
    <property type="nucleotide sequence ID" value="NZ_CP036261.1"/>
</dbReference>
<gene>
    <name evidence="2" type="ORF">EC9_47450</name>
</gene>
<protein>
    <submittedName>
        <fullName evidence="2">ABC-2 family transporter protein</fullName>
    </submittedName>
</protein>
<evidence type="ECO:0000313" key="3">
    <source>
        <dbReference type="Proteomes" id="UP000319557"/>
    </source>
</evidence>
<reference evidence="2 3" key="1">
    <citation type="submission" date="2019-02" db="EMBL/GenBank/DDBJ databases">
        <title>Deep-cultivation of Planctomycetes and their phenomic and genomic characterization uncovers novel biology.</title>
        <authorList>
            <person name="Wiegand S."/>
            <person name="Jogler M."/>
            <person name="Boedeker C."/>
            <person name="Pinto D."/>
            <person name="Vollmers J."/>
            <person name="Rivas-Marin E."/>
            <person name="Kohn T."/>
            <person name="Peeters S.H."/>
            <person name="Heuer A."/>
            <person name="Rast P."/>
            <person name="Oberbeckmann S."/>
            <person name="Bunk B."/>
            <person name="Jeske O."/>
            <person name="Meyerdierks A."/>
            <person name="Storesund J.E."/>
            <person name="Kallscheuer N."/>
            <person name="Luecker S."/>
            <person name="Lage O.M."/>
            <person name="Pohl T."/>
            <person name="Merkel B.J."/>
            <person name="Hornburger P."/>
            <person name="Mueller R.-W."/>
            <person name="Bruemmer F."/>
            <person name="Labrenz M."/>
            <person name="Spormann A.M."/>
            <person name="Op den Camp H."/>
            <person name="Overmann J."/>
            <person name="Amann R."/>
            <person name="Jetten M.S.M."/>
            <person name="Mascher T."/>
            <person name="Medema M.H."/>
            <person name="Devos D.P."/>
            <person name="Kaster A.-K."/>
            <person name="Ovreas L."/>
            <person name="Rohde M."/>
            <person name="Galperin M.Y."/>
            <person name="Jogler C."/>
        </authorList>
    </citation>
    <scope>NUCLEOTIDE SEQUENCE [LARGE SCALE GENOMIC DNA]</scope>
    <source>
        <strain evidence="2 3">EC9</strain>
    </source>
</reference>
<feature type="transmembrane region" description="Helical" evidence="1">
    <location>
        <begin position="145"/>
        <end position="164"/>
    </location>
</feature>
<sequence>MASVFALIPLQQFSWLSSWLTPIWILAVGMLLGLFATAAIYVVLAAFSRIPALGNLAEDTRKATFVALGIAIVVAGLGILKTVVFADAPEITVAGDENPTAAHSAYLILPMVGLGVIVGWGLVFGVWQRTIREFFQIVSEGITGYLLMALVGFIILGLASTMVVTDRDKIISSLPAVLESDRWETTITLDPAPADLPADQSPFQRHDLIQYNPEAVSEVVIVSDRTIMIADAESPDNFTMSPQRFESDDPVVWRRGKANPLIRSVLPLPLDPTNGVYFQNREVDPATVKIAIVTKPAAPEALTIWVTAFIVVLLLTAMITIRQAAPQVSAIALATAKSELAQPLYVTLLLIGFAAIVLFIWVPFHTLGEDIKVLKDSGMTLIMIFSIIQAVWSSGTSVSEEIEGRTALTVLSKPVSRQSFMIGKYLGIMWTILLMFVILGLLLMVVTAYKPIYDSRENTTEQPPWQTCHLEMVTTAPGLCLLFMETTLIAGISVAIATRLPVIANFVICFTIYVIGNITSPIVRASAEDNELVRFVGRLIAVVFPNLNTFNVQAAVDAGNPIPPIYLAGAFTYLACFMVVVLVVSLLLFEDRDLA</sequence>
<dbReference type="PANTHER" id="PTHR43471">
    <property type="entry name" value="ABC TRANSPORTER PERMEASE"/>
    <property type="match status" value="1"/>
</dbReference>
<feature type="transmembrane region" description="Helical" evidence="1">
    <location>
        <begin position="105"/>
        <end position="124"/>
    </location>
</feature>
<dbReference type="AlphaFoldDB" id="A0A517M6M0"/>
<dbReference type="PANTHER" id="PTHR43471:SF10">
    <property type="entry name" value="SLL1107 PROTEIN"/>
    <property type="match status" value="1"/>
</dbReference>
<feature type="transmembrane region" description="Helical" evidence="1">
    <location>
        <begin position="65"/>
        <end position="85"/>
    </location>
</feature>
<feature type="transmembrane region" description="Helical" evidence="1">
    <location>
        <begin position="470"/>
        <end position="496"/>
    </location>
</feature>
<dbReference type="EMBL" id="CP036261">
    <property type="protein sequence ID" value="QDS90531.1"/>
    <property type="molecule type" value="Genomic_DNA"/>
</dbReference>
<evidence type="ECO:0000313" key="2">
    <source>
        <dbReference type="EMBL" id="QDS90531.1"/>
    </source>
</evidence>
<evidence type="ECO:0000256" key="1">
    <source>
        <dbReference type="SAM" id="Phobius"/>
    </source>
</evidence>
<keyword evidence="3" id="KW-1185">Reference proteome</keyword>
<keyword evidence="1" id="KW-0812">Transmembrane</keyword>
<feature type="transmembrane region" description="Helical" evidence="1">
    <location>
        <begin position="565"/>
        <end position="589"/>
    </location>
</feature>
<dbReference type="OrthoDB" id="264591at2"/>
<keyword evidence="1" id="KW-1133">Transmembrane helix</keyword>